<dbReference type="AlphaFoldDB" id="D8PAJ3"/>
<sequence>MPKGAMTPAEVADALYKLIPRRVSVELLSEYGIEGQEEHEETMTRELLSFTLYWVHAAVNAHIPRKYREVLFQRVLELIQADWAATFKLESVKWENYLIEMEERRALYAPVGDYEGGAIAASEEISDLLENQGLIQPEDRPKLLVLLPDLVPLDKYQELLSQCV</sequence>
<dbReference type="KEGG" id="nde:NIDE0477"/>
<organism evidence="1 2">
    <name type="scientific">Nitrospira defluvii</name>
    <dbReference type="NCBI Taxonomy" id="330214"/>
    <lineage>
        <taxon>Bacteria</taxon>
        <taxon>Pseudomonadati</taxon>
        <taxon>Nitrospirota</taxon>
        <taxon>Nitrospiria</taxon>
        <taxon>Nitrospirales</taxon>
        <taxon>Nitrospiraceae</taxon>
        <taxon>Nitrospira</taxon>
    </lineage>
</organism>
<dbReference type="EMBL" id="FP929003">
    <property type="protein sequence ID" value="CBK40252.1"/>
    <property type="molecule type" value="Genomic_DNA"/>
</dbReference>
<protein>
    <submittedName>
        <fullName evidence="1">Uncharacterized protein</fullName>
    </submittedName>
</protein>
<keyword evidence="2" id="KW-1185">Reference proteome</keyword>
<name>D8PAJ3_9BACT</name>
<evidence type="ECO:0000313" key="2">
    <source>
        <dbReference type="Proteomes" id="UP000001660"/>
    </source>
</evidence>
<evidence type="ECO:0000313" key="1">
    <source>
        <dbReference type="EMBL" id="CBK40252.1"/>
    </source>
</evidence>
<proteinExistence type="predicted"/>
<dbReference type="OrthoDB" id="9795615at2"/>
<dbReference type="HOGENOM" id="CLU_1615986_0_0_0"/>
<accession>D8PAJ3</accession>
<reference evidence="1 2" key="1">
    <citation type="journal article" date="2010" name="Proc. Natl. Acad. Sci. U.S.A.">
        <title>A Nitrospira metagenome illuminates the physiology and evolution of globally important nitrite-oxidizing bacteria.</title>
        <authorList>
            <person name="Lucker S."/>
            <person name="Wagner M."/>
            <person name="Maixner F."/>
            <person name="Pelletier E."/>
            <person name="Koch H."/>
            <person name="Vacherie B."/>
            <person name="Rattei T."/>
            <person name="Sinninghe Damste J."/>
            <person name="Spieck E."/>
            <person name="Le Paslier D."/>
            <person name="Daims H."/>
        </authorList>
    </citation>
    <scope>NUCLEOTIDE SEQUENCE [LARGE SCALE GENOMIC DNA]</scope>
</reference>
<dbReference type="Proteomes" id="UP000001660">
    <property type="component" value="Chromosome"/>
</dbReference>
<gene>
    <name evidence="1" type="ORF">NIDE0477</name>
</gene>